<accession>A0A4R4VH88</accession>
<evidence type="ECO:0000313" key="2">
    <source>
        <dbReference type="EMBL" id="TDD04792.1"/>
    </source>
</evidence>
<dbReference type="Proteomes" id="UP000294543">
    <property type="component" value="Unassembled WGS sequence"/>
</dbReference>
<keyword evidence="3" id="KW-1185">Reference proteome</keyword>
<proteinExistence type="predicted"/>
<evidence type="ECO:0000256" key="1">
    <source>
        <dbReference type="SAM" id="MobiDB-lite"/>
    </source>
</evidence>
<protein>
    <recommendedName>
        <fullName evidence="4">Centromere-binding protein ParB C-terminal domain-containing protein</fullName>
    </recommendedName>
</protein>
<dbReference type="RefSeq" id="WP_132519742.1">
    <property type="nucleotide sequence ID" value="NZ_SMKP01000303.1"/>
</dbReference>
<feature type="compositionally biased region" description="Low complexity" evidence="1">
    <location>
        <begin position="10"/>
        <end position="22"/>
    </location>
</feature>
<evidence type="ECO:0008006" key="4">
    <source>
        <dbReference type="Google" id="ProtNLM"/>
    </source>
</evidence>
<sequence>MATSDAKPDTTAARQTTTAQRRSSGRLPEPDPAEGEELQPSPKEAAEKYISRSFYLPANLVERVRACVRGAQARAYGTLQEDEVPESIAQLVTVALERECQRLEDTFNEGKPFPRVFKKLRPGPRGEGAERGAAKRRGRQPASFPEDDI</sequence>
<dbReference type="OrthoDB" id="4560943at2"/>
<comment type="caution">
    <text evidence="2">The sequence shown here is derived from an EMBL/GenBank/DDBJ whole genome shotgun (WGS) entry which is preliminary data.</text>
</comment>
<dbReference type="Gene3D" id="6.10.180.30">
    <property type="match status" value="1"/>
</dbReference>
<feature type="region of interest" description="Disordered" evidence="1">
    <location>
        <begin position="107"/>
        <end position="149"/>
    </location>
</feature>
<feature type="region of interest" description="Disordered" evidence="1">
    <location>
        <begin position="1"/>
        <end position="45"/>
    </location>
</feature>
<name>A0A4R4VH88_9ACTN</name>
<dbReference type="EMBL" id="SMKP01000303">
    <property type="protein sequence ID" value="TDD04792.1"/>
    <property type="molecule type" value="Genomic_DNA"/>
</dbReference>
<dbReference type="AlphaFoldDB" id="A0A4R4VH88"/>
<reference evidence="2 3" key="1">
    <citation type="submission" date="2019-03" db="EMBL/GenBank/DDBJ databases">
        <title>Draft genome sequences of novel Actinobacteria.</title>
        <authorList>
            <person name="Sahin N."/>
            <person name="Ay H."/>
            <person name="Saygin H."/>
        </authorList>
    </citation>
    <scope>NUCLEOTIDE SEQUENCE [LARGE SCALE GENOMIC DNA]</scope>
    <source>
        <strain evidence="2 3">KC712</strain>
    </source>
</reference>
<evidence type="ECO:0000313" key="3">
    <source>
        <dbReference type="Proteomes" id="UP000294543"/>
    </source>
</evidence>
<gene>
    <name evidence="2" type="ORF">E1294_49940</name>
</gene>
<organism evidence="2 3">
    <name type="scientific">Nonomuraea diastatica</name>
    <dbReference type="NCBI Taxonomy" id="1848329"/>
    <lineage>
        <taxon>Bacteria</taxon>
        <taxon>Bacillati</taxon>
        <taxon>Actinomycetota</taxon>
        <taxon>Actinomycetes</taxon>
        <taxon>Streptosporangiales</taxon>
        <taxon>Streptosporangiaceae</taxon>
        <taxon>Nonomuraea</taxon>
    </lineage>
</organism>